<evidence type="ECO:0000313" key="9">
    <source>
        <dbReference type="Proteomes" id="UP000545606"/>
    </source>
</evidence>
<evidence type="ECO:0000313" key="8">
    <source>
        <dbReference type="EMBL" id="MBA4710718.1"/>
    </source>
</evidence>
<evidence type="ECO:0000256" key="5">
    <source>
        <dbReference type="ARBA" id="ARBA00022692"/>
    </source>
</evidence>
<dbReference type="PANTHER" id="PTHR30026">
    <property type="entry name" value="OUTER MEMBRANE PROTEIN TOLC"/>
    <property type="match status" value="1"/>
</dbReference>
<accession>A0A838YA52</accession>
<reference evidence="8 9" key="1">
    <citation type="submission" date="2020-07" db="EMBL/GenBank/DDBJ databases">
        <title>Draft genome sequence of violacein-producing bacteria and related species.</title>
        <authorList>
            <person name="Wilson H.S."/>
            <person name="De Leon M.E."/>
        </authorList>
    </citation>
    <scope>NUCLEOTIDE SEQUENCE [LARGE SCALE GENOMIC DNA]</scope>
    <source>
        <strain evidence="8 9">HSC-21Su07</strain>
    </source>
</reference>
<dbReference type="Gene3D" id="1.20.1600.10">
    <property type="entry name" value="Outer membrane efflux proteins (OEP)"/>
    <property type="match status" value="1"/>
</dbReference>
<dbReference type="InterPro" id="IPR003423">
    <property type="entry name" value="OMP_efflux"/>
</dbReference>
<dbReference type="Pfam" id="PF02321">
    <property type="entry name" value="OEP"/>
    <property type="match status" value="2"/>
</dbReference>
<keyword evidence="5" id="KW-0812">Transmembrane</keyword>
<evidence type="ECO:0000256" key="1">
    <source>
        <dbReference type="ARBA" id="ARBA00004442"/>
    </source>
</evidence>
<dbReference type="PANTHER" id="PTHR30026:SF20">
    <property type="entry name" value="OUTER MEMBRANE PROTEIN TOLC"/>
    <property type="match status" value="1"/>
</dbReference>
<evidence type="ECO:0000256" key="7">
    <source>
        <dbReference type="ARBA" id="ARBA00023237"/>
    </source>
</evidence>
<dbReference type="InterPro" id="IPR051906">
    <property type="entry name" value="TolC-like"/>
</dbReference>
<dbReference type="InterPro" id="IPR010130">
    <property type="entry name" value="T1SS_OMP_TolC"/>
</dbReference>
<dbReference type="Proteomes" id="UP000545606">
    <property type="component" value="Unassembled WGS sequence"/>
</dbReference>
<dbReference type="EMBL" id="JACERN010000046">
    <property type="protein sequence ID" value="MBA4710718.1"/>
    <property type="molecule type" value="Genomic_DNA"/>
</dbReference>
<dbReference type="GO" id="GO:0015288">
    <property type="term" value="F:porin activity"/>
    <property type="evidence" value="ECO:0007669"/>
    <property type="project" value="TreeGrafter"/>
</dbReference>
<evidence type="ECO:0000256" key="4">
    <source>
        <dbReference type="ARBA" id="ARBA00022452"/>
    </source>
</evidence>
<evidence type="ECO:0000256" key="3">
    <source>
        <dbReference type="ARBA" id="ARBA00022448"/>
    </source>
</evidence>
<name>A0A838YA52_9NEIS</name>
<comment type="caution">
    <text evidence="8">The sequence shown here is derived from an EMBL/GenBank/DDBJ whole genome shotgun (WGS) entry which is preliminary data.</text>
</comment>
<keyword evidence="4" id="KW-1134">Transmembrane beta strand</keyword>
<comment type="subcellular location">
    <subcellularLocation>
        <location evidence="1">Cell outer membrane</location>
    </subcellularLocation>
</comment>
<evidence type="ECO:0000256" key="2">
    <source>
        <dbReference type="ARBA" id="ARBA00007613"/>
    </source>
</evidence>
<keyword evidence="7" id="KW-0998">Cell outer membrane</keyword>
<dbReference type="GO" id="GO:1990281">
    <property type="term" value="C:efflux pump complex"/>
    <property type="evidence" value="ECO:0007669"/>
    <property type="project" value="TreeGrafter"/>
</dbReference>
<evidence type="ECO:0000256" key="6">
    <source>
        <dbReference type="ARBA" id="ARBA00023136"/>
    </source>
</evidence>
<sequence length="452" mass="49287">MAACHTMRLPVLLACYAMLCLPVASAYGLLEGFQLARLNDAQYQAATAEREAGEANRPMGRAQLLPTLNASFNRSKVTGSDTAPDFFGTLNTSPLKYMSQDAAIQLRQPIFNLQRWAMYQQGNARADYSQAIFSRKEYELAVRYLTSYLGLLLSQKNIALSEAKLQALSGTRLQAQKLFDQGDGTITDIRDAEARMALSEAELIEARNMQAIAERSLAAITGETARQLAEPEPGIVQYLGASGQMADWREQALQHSPDIQAAQMNVRIAEQEHKKARAANYPSLDLVASKDRSSASSVSTINQRITQNVIGVELSVPLFNGGFNSAQITQSGALYRQALAELDNARTQVELEVAKQFYGVSSGVRKVAALQTAVSASEETVKASKLGLAAGVKTLTDILNSEEQLYQAKRDLLLAQYNQLVSWIALRADSGILSPQDLALLDQHFTHPAAAR</sequence>
<protein>
    <submittedName>
        <fullName evidence="8">TolC family outer membrane protein</fullName>
    </submittedName>
</protein>
<keyword evidence="3" id="KW-0813">Transport</keyword>
<dbReference type="GO" id="GO:0009279">
    <property type="term" value="C:cell outer membrane"/>
    <property type="evidence" value="ECO:0007669"/>
    <property type="project" value="UniProtKB-SubCell"/>
</dbReference>
<dbReference type="RefSeq" id="WP_181837591.1">
    <property type="nucleotide sequence ID" value="NZ_JACERN010000046.1"/>
</dbReference>
<organism evidence="8 9">
    <name type="scientific">Aquitalea aquatica</name>
    <dbReference type="NCBI Taxonomy" id="3044273"/>
    <lineage>
        <taxon>Bacteria</taxon>
        <taxon>Pseudomonadati</taxon>
        <taxon>Pseudomonadota</taxon>
        <taxon>Betaproteobacteria</taxon>
        <taxon>Neisseriales</taxon>
        <taxon>Chromobacteriaceae</taxon>
        <taxon>Aquitalea</taxon>
    </lineage>
</organism>
<comment type="similarity">
    <text evidence="2">Belongs to the outer membrane factor (OMF) (TC 1.B.17) family.</text>
</comment>
<dbReference type="GO" id="GO:0015562">
    <property type="term" value="F:efflux transmembrane transporter activity"/>
    <property type="evidence" value="ECO:0007669"/>
    <property type="project" value="InterPro"/>
</dbReference>
<dbReference type="SUPFAM" id="SSF56954">
    <property type="entry name" value="Outer membrane efflux proteins (OEP)"/>
    <property type="match status" value="1"/>
</dbReference>
<gene>
    <name evidence="8" type="ORF">H2Z84_20270</name>
</gene>
<keyword evidence="6" id="KW-0472">Membrane</keyword>
<proteinExistence type="inferred from homology"/>
<keyword evidence="9" id="KW-1185">Reference proteome</keyword>
<dbReference type="NCBIfam" id="TIGR01844">
    <property type="entry name" value="type_I_sec_TolC"/>
    <property type="match status" value="1"/>
</dbReference>
<dbReference type="AlphaFoldDB" id="A0A838YA52"/>